<reference evidence="1" key="1">
    <citation type="journal article" date="2014" name="Front. Microbiol.">
        <title>High frequency of phylogenetically diverse reductive dehalogenase-homologous genes in deep subseafloor sedimentary metagenomes.</title>
        <authorList>
            <person name="Kawai M."/>
            <person name="Futagami T."/>
            <person name="Toyoda A."/>
            <person name="Takaki Y."/>
            <person name="Nishi S."/>
            <person name="Hori S."/>
            <person name="Arai W."/>
            <person name="Tsubouchi T."/>
            <person name="Morono Y."/>
            <person name="Uchiyama I."/>
            <person name="Ito T."/>
            <person name="Fujiyama A."/>
            <person name="Inagaki F."/>
            <person name="Takami H."/>
        </authorList>
    </citation>
    <scope>NUCLEOTIDE SEQUENCE</scope>
    <source>
        <strain evidence="1">Expedition CK06-06</strain>
    </source>
</reference>
<evidence type="ECO:0000313" key="1">
    <source>
        <dbReference type="EMBL" id="GAI57266.1"/>
    </source>
</evidence>
<dbReference type="EMBL" id="BARV01036801">
    <property type="protein sequence ID" value="GAI57266.1"/>
    <property type="molecule type" value="Genomic_DNA"/>
</dbReference>
<name>X1QR37_9ZZZZ</name>
<accession>X1QR37</accession>
<organism evidence="1">
    <name type="scientific">marine sediment metagenome</name>
    <dbReference type="NCBI Taxonomy" id="412755"/>
    <lineage>
        <taxon>unclassified sequences</taxon>
        <taxon>metagenomes</taxon>
        <taxon>ecological metagenomes</taxon>
    </lineage>
</organism>
<proteinExistence type="predicted"/>
<gene>
    <name evidence="1" type="ORF">S06H3_57088</name>
</gene>
<sequence length="131" mass="14466">MTRELLPGELSWADSFIIDLLSDAEEHQEVIKDLTNSAVMDAIAAVAETSEEIALGFLGDYHRATSSTSHALVEIDEDVDEDVVVVTVETDDADKQADEETTNQTFITNRYTSHILIEVNADIDKAVQQIK</sequence>
<dbReference type="AlphaFoldDB" id="X1QR37"/>
<protein>
    <submittedName>
        <fullName evidence="1">Uncharacterized protein</fullName>
    </submittedName>
</protein>
<feature type="non-terminal residue" evidence="1">
    <location>
        <position position="131"/>
    </location>
</feature>
<comment type="caution">
    <text evidence="1">The sequence shown here is derived from an EMBL/GenBank/DDBJ whole genome shotgun (WGS) entry which is preliminary data.</text>
</comment>